<protein>
    <submittedName>
        <fullName evidence="1">Uncharacterized protein</fullName>
    </submittedName>
</protein>
<proteinExistence type="predicted"/>
<dbReference type="Proteomes" id="UP001162734">
    <property type="component" value="Chromosome"/>
</dbReference>
<dbReference type="EMBL" id="AP025592">
    <property type="protein sequence ID" value="BDG07618.1"/>
    <property type="molecule type" value="Genomic_DNA"/>
</dbReference>
<dbReference type="RefSeq" id="WP_248344422.1">
    <property type="nucleotide sequence ID" value="NZ_AP025592.1"/>
</dbReference>
<gene>
    <name evidence="1" type="ORF">AMPC_07310</name>
</gene>
<accession>A0ABN6N6Z5</accession>
<reference evidence="2" key="1">
    <citation type="journal article" date="2022" name="Int. J. Syst. Evol. Microbiol.">
        <title>Anaeromyxobacter oryzae sp. nov., Anaeromyxobacter diazotrophicus sp. nov. and Anaeromyxobacter paludicola sp. nov., isolated from paddy soils.</title>
        <authorList>
            <person name="Itoh H."/>
            <person name="Xu Z."/>
            <person name="Mise K."/>
            <person name="Masuda Y."/>
            <person name="Ushijima N."/>
            <person name="Hayakawa C."/>
            <person name="Shiratori Y."/>
            <person name="Senoo K."/>
        </authorList>
    </citation>
    <scope>NUCLEOTIDE SEQUENCE [LARGE SCALE GENOMIC DNA]</scope>
    <source>
        <strain evidence="2">Red630</strain>
    </source>
</reference>
<keyword evidence="2" id="KW-1185">Reference proteome</keyword>
<organism evidence="1 2">
    <name type="scientific">Anaeromyxobacter paludicola</name>
    <dbReference type="NCBI Taxonomy" id="2918171"/>
    <lineage>
        <taxon>Bacteria</taxon>
        <taxon>Pseudomonadati</taxon>
        <taxon>Myxococcota</taxon>
        <taxon>Myxococcia</taxon>
        <taxon>Myxococcales</taxon>
        <taxon>Cystobacterineae</taxon>
        <taxon>Anaeromyxobacteraceae</taxon>
        <taxon>Anaeromyxobacter</taxon>
    </lineage>
</organism>
<sequence>MSALASAAAATVLVYFITSALAVLWSLRPATPAPPRYAVGTEAELLSAFADVEKARDRYEEVEHLMALAPWFTIKPWRAYCSQVARMNVAFFARHPDHPAARTRAR</sequence>
<evidence type="ECO:0000313" key="2">
    <source>
        <dbReference type="Proteomes" id="UP001162734"/>
    </source>
</evidence>
<name>A0ABN6N6Z5_9BACT</name>
<evidence type="ECO:0000313" key="1">
    <source>
        <dbReference type="EMBL" id="BDG07618.1"/>
    </source>
</evidence>